<evidence type="ECO:0000256" key="1">
    <source>
        <dbReference type="ARBA" id="ARBA00004651"/>
    </source>
</evidence>
<dbReference type="OrthoDB" id="9802687at2"/>
<dbReference type="EMBL" id="CP035108">
    <property type="protein sequence ID" value="QAR32361.1"/>
    <property type="molecule type" value="Genomic_DNA"/>
</dbReference>
<dbReference type="KEGG" id="gtl:EP073_02790"/>
<feature type="transmembrane region" description="Helical" evidence="6">
    <location>
        <begin position="89"/>
        <end position="110"/>
    </location>
</feature>
<dbReference type="Pfam" id="PF03899">
    <property type="entry name" value="ATP-synt_I"/>
    <property type="match status" value="1"/>
</dbReference>
<evidence type="ECO:0000256" key="5">
    <source>
        <dbReference type="ARBA" id="ARBA00023136"/>
    </source>
</evidence>
<keyword evidence="3 6" id="KW-0812">Transmembrane</keyword>
<evidence type="ECO:0000313" key="8">
    <source>
        <dbReference type="Proteomes" id="UP000287502"/>
    </source>
</evidence>
<proteinExistence type="predicted"/>
<gene>
    <name evidence="7" type="ORF">EP073_02790</name>
</gene>
<keyword evidence="5 6" id="KW-0472">Membrane</keyword>
<evidence type="ECO:0000256" key="6">
    <source>
        <dbReference type="SAM" id="Phobius"/>
    </source>
</evidence>
<sequence length="127" mass="13896">MKITNKIIILSLIFSAILYTVCTIFFDKSFTIGVLCGYLLAVLNFFMLSRNIRNAFEGQIFRAVAFNTQVRLLGTGAAVWAAYEYLHAGMIGILVGISVVPLCILLVAVYHYRSENDDTSDGCGGSA</sequence>
<feature type="transmembrane region" description="Helical" evidence="6">
    <location>
        <begin position="7"/>
        <end position="26"/>
    </location>
</feature>
<evidence type="ECO:0000256" key="2">
    <source>
        <dbReference type="ARBA" id="ARBA00022475"/>
    </source>
</evidence>
<name>A0A3R5X1R1_9BACT</name>
<dbReference type="InterPro" id="IPR005598">
    <property type="entry name" value="ATP_synth_I"/>
</dbReference>
<dbReference type="GO" id="GO:0005886">
    <property type="term" value="C:plasma membrane"/>
    <property type="evidence" value="ECO:0007669"/>
    <property type="project" value="UniProtKB-SubCell"/>
</dbReference>
<evidence type="ECO:0000256" key="4">
    <source>
        <dbReference type="ARBA" id="ARBA00022989"/>
    </source>
</evidence>
<dbReference type="RefSeq" id="WP_128465648.1">
    <property type="nucleotide sequence ID" value="NZ_CP035108.1"/>
</dbReference>
<comment type="subcellular location">
    <subcellularLocation>
        <location evidence="1">Cell membrane</location>
        <topology evidence="1">Multi-pass membrane protein</topology>
    </subcellularLocation>
</comment>
<dbReference type="Proteomes" id="UP000287502">
    <property type="component" value="Chromosome"/>
</dbReference>
<feature type="transmembrane region" description="Helical" evidence="6">
    <location>
        <begin position="60"/>
        <end position="83"/>
    </location>
</feature>
<organism evidence="7 8">
    <name type="scientific">Geovibrio thiophilus</name>
    <dbReference type="NCBI Taxonomy" id="139438"/>
    <lineage>
        <taxon>Bacteria</taxon>
        <taxon>Pseudomonadati</taxon>
        <taxon>Deferribacterota</taxon>
        <taxon>Deferribacteres</taxon>
        <taxon>Deferribacterales</taxon>
        <taxon>Geovibrionaceae</taxon>
        <taxon>Geovibrio</taxon>
    </lineage>
</organism>
<evidence type="ECO:0000256" key="3">
    <source>
        <dbReference type="ARBA" id="ARBA00022692"/>
    </source>
</evidence>
<protein>
    <submittedName>
        <fullName evidence="7">ATP synthase subunit I</fullName>
    </submittedName>
</protein>
<feature type="transmembrane region" description="Helical" evidence="6">
    <location>
        <begin position="32"/>
        <end position="48"/>
    </location>
</feature>
<accession>A0A3R5X1R1</accession>
<reference evidence="7 8" key="1">
    <citation type="submission" date="2019-01" db="EMBL/GenBank/DDBJ databases">
        <title>Geovibrio thiophilus DSM 11263, complete genome.</title>
        <authorList>
            <person name="Spring S."/>
            <person name="Bunk B."/>
            <person name="Sproer C."/>
        </authorList>
    </citation>
    <scope>NUCLEOTIDE SEQUENCE [LARGE SCALE GENOMIC DNA]</scope>
    <source>
        <strain evidence="7 8">DSM 11263</strain>
    </source>
</reference>
<keyword evidence="2" id="KW-1003">Cell membrane</keyword>
<dbReference type="AlphaFoldDB" id="A0A3R5X1R1"/>
<keyword evidence="8" id="KW-1185">Reference proteome</keyword>
<evidence type="ECO:0000313" key="7">
    <source>
        <dbReference type="EMBL" id="QAR32361.1"/>
    </source>
</evidence>
<keyword evidence="4 6" id="KW-1133">Transmembrane helix</keyword>